<reference evidence="3" key="1">
    <citation type="journal article" date="2022" name="Int. J. Mol. Sci.">
        <title>Draft Genome of Tanacetum Coccineum: Genomic Comparison of Closely Related Tanacetum-Family Plants.</title>
        <authorList>
            <person name="Yamashiro T."/>
            <person name="Shiraishi A."/>
            <person name="Nakayama K."/>
            <person name="Satake H."/>
        </authorList>
    </citation>
    <scope>NUCLEOTIDE SEQUENCE</scope>
</reference>
<accession>A0ABQ5F6P2</accession>
<keyword evidence="4" id="KW-1185">Reference proteome</keyword>
<dbReference type="Proteomes" id="UP001151760">
    <property type="component" value="Unassembled WGS sequence"/>
</dbReference>
<protein>
    <submittedName>
        <fullName evidence="3">Retrotransposon protein, putative, ty1-copia subclass</fullName>
    </submittedName>
</protein>
<dbReference type="Pfam" id="PF22936">
    <property type="entry name" value="Pol_BBD"/>
    <property type="match status" value="1"/>
</dbReference>
<dbReference type="InterPro" id="IPR054722">
    <property type="entry name" value="PolX-like_BBD"/>
</dbReference>
<comment type="caution">
    <text evidence="3">The sequence shown here is derived from an EMBL/GenBank/DDBJ whole genome shotgun (WGS) entry which is preliminary data.</text>
</comment>
<feature type="compositionally biased region" description="Basic residues" evidence="1">
    <location>
        <begin position="476"/>
        <end position="487"/>
    </location>
</feature>
<dbReference type="InterPro" id="IPR040256">
    <property type="entry name" value="At4g02000-like"/>
</dbReference>
<organism evidence="3 4">
    <name type="scientific">Tanacetum coccineum</name>
    <dbReference type="NCBI Taxonomy" id="301880"/>
    <lineage>
        <taxon>Eukaryota</taxon>
        <taxon>Viridiplantae</taxon>
        <taxon>Streptophyta</taxon>
        <taxon>Embryophyta</taxon>
        <taxon>Tracheophyta</taxon>
        <taxon>Spermatophyta</taxon>
        <taxon>Magnoliopsida</taxon>
        <taxon>eudicotyledons</taxon>
        <taxon>Gunneridae</taxon>
        <taxon>Pentapetalae</taxon>
        <taxon>asterids</taxon>
        <taxon>campanulids</taxon>
        <taxon>Asterales</taxon>
        <taxon>Asteraceae</taxon>
        <taxon>Asteroideae</taxon>
        <taxon>Anthemideae</taxon>
        <taxon>Anthemidinae</taxon>
        <taxon>Tanacetum</taxon>
    </lineage>
</organism>
<feature type="domain" description="Retrovirus-related Pol polyprotein from transposon TNT 1-94-like beta-barrel" evidence="2">
    <location>
        <begin position="137"/>
        <end position="207"/>
    </location>
</feature>
<evidence type="ECO:0000256" key="1">
    <source>
        <dbReference type="SAM" id="MobiDB-lite"/>
    </source>
</evidence>
<feature type="compositionally biased region" description="Low complexity" evidence="1">
    <location>
        <begin position="245"/>
        <end position="255"/>
    </location>
</feature>
<feature type="region of interest" description="Disordered" evidence="1">
    <location>
        <begin position="1"/>
        <end position="24"/>
    </location>
</feature>
<proteinExistence type="predicted"/>
<evidence type="ECO:0000313" key="3">
    <source>
        <dbReference type="EMBL" id="GJT58654.1"/>
    </source>
</evidence>
<name>A0ABQ5F6P2_9ASTR</name>
<dbReference type="EMBL" id="BQNB010017038">
    <property type="protein sequence ID" value="GJT58654.1"/>
    <property type="molecule type" value="Genomic_DNA"/>
</dbReference>
<reference evidence="3" key="2">
    <citation type="submission" date="2022-01" db="EMBL/GenBank/DDBJ databases">
        <authorList>
            <person name="Yamashiro T."/>
            <person name="Shiraishi A."/>
            <person name="Satake H."/>
            <person name="Nakayama K."/>
        </authorList>
    </citation>
    <scope>NUCLEOTIDE SEQUENCE</scope>
</reference>
<feature type="region of interest" description="Disordered" evidence="1">
    <location>
        <begin position="243"/>
        <end position="262"/>
    </location>
</feature>
<evidence type="ECO:0000259" key="2">
    <source>
        <dbReference type="Pfam" id="PF22936"/>
    </source>
</evidence>
<evidence type="ECO:0000313" key="4">
    <source>
        <dbReference type="Proteomes" id="UP001151760"/>
    </source>
</evidence>
<sequence length="601" mass="67153">MKVEESLNVTFDDSPPPTKLSPLVDDDVGKEEAIRKNTKIVNTNNEEYESIEVDEIINIKESKNHPLDQYIKEMLKKFGLEDSKPTKTPMSTEIKLTKDDEVDSVDSSKYQENPKTVHLEVVKRIFSLKCDLLTDDWIVDNGCTKHMTGNRRLFTSYMAYDGGHVVFGSNLKGKVVGGGNITHDFITITNVEHVGSLAFNLISVDTLVGVASAVKEGVTPSVVDMMVEKEKIRSLEDTTVPESFPTLTTPVTTTTGNAPGKSSYANITDKSNGKKVNVRTMYTPGGNRIDVVVLVDSIRAISERFANTAYGFPLGKKVAYHVVANYVRNTWDAMLENGPWFIWNNLLILKKWHPDENLLKEDVSTIPVWVKLHGVPVTAFREDGLSVIATKLGTPLMLESYTSDMCMQSWGRSIYARVMIELRADVELKDNIVVAMPKITKEGHYTCNNTGAGEKKTVKKPSQTSRGVPVGPKMGFKPHKEYRHVPKKSTTSSSSNKRKDGNLLLSSDKAGNPLKKLEFLGEYDSKDEVVSVDNDMARSNAYERVGFGTQSLLEQWRDSYGNGDYDDDPYDDDMYEGQDLSHELQAICDNLDIHVRGRKKK</sequence>
<gene>
    <name evidence="3" type="ORF">Tco_1002187</name>
</gene>
<dbReference type="PANTHER" id="PTHR31286:SF99">
    <property type="entry name" value="DUF4283 DOMAIN-CONTAINING PROTEIN"/>
    <property type="match status" value="1"/>
</dbReference>
<feature type="region of interest" description="Disordered" evidence="1">
    <location>
        <begin position="446"/>
        <end position="509"/>
    </location>
</feature>
<dbReference type="PANTHER" id="PTHR31286">
    <property type="entry name" value="GLYCINE-RICH CELL WALL STRUCTURAL PROTEIN 1.8-LIKE"/>
    <property type="match status" value="1"/>
</dbReference>